<accession>A0ACC2MSZ6</accession>
<name>A0ACC2MSZ6_PERAE</name>
<evidence type="ECO:0000313" key="1">
    <source>
        <dbReference type="EMBL" id="KAJ8648897.1"/>
    </source>
</evidence>
<dbReference type="EMBL" id="CM056809">
    <property type="protein sequence ID" value="KAJ8648897.1"/>
    <property type="molecule type" value="Genomic_DNA"/>
</dbReference>
<gene>
    <name evidence="1" type="ORF">MRB53_001920</name>
</gene>
<sequence length="111" mass="12090">MESTINVAFKSRKVIVIAEAAVQVKLAPEIIRIAALAPPTLIFGKESSFSSNPLYDQPEAIFLEEEFPPHVHNNVNTPSSPSVLQKSFADVLVTGAKGDKTMEEIIAELQQ</sequence>
<evidence type="ECO:0000313" key="2">
    <source>
        <dbReference type="Proteomes" id="UP001234297"/>
    </source>
</evidence>
<organism evidence="1 2">
    <name type="scientific">Persea americana</name>
    <name type="common">Avocado</name>
    <dbReference type="NCBI Taxonomy" id="3435"/>
    <lineage>
        <taxon>Eukaryota</taxon>
        <taxon>Viridiplantae</taxon>
        <taxon>Streptophyta</taxon>
        <taxon>Embryophyta</taxon>
        <taxon>Tracheophyta</taxon>
        <taxon>Spermatophyta</taxon>
        <taxon>Magnoliopsida</taxon>
        <taxon>Magnoliidae</taxon>
        <taxon>Laurales</taxon>
        <taxon>Lauraceae</taxon>
        <taxon>Persea</taxon>
    </lineage>
</organism>
<reference evidence="1 2" key="1">
    <citation type="journal article" date="2022" name="Hortic Res">
        <title>A haplotype resolved chromosomal level avocado genome allows analysis of novel avocado genes.</title>
        <authorList>
            <person name="Nath O."/>
            <person name="Fletcher S.J."/>
            <person name="Hayward A."/>
            <person name="Shaw L.M."/>
            <person name="Masouleh A.K."/>
            <person name="Furtado A."/>
            <person name="Henry R.J."/>
            <person name="Mitter N."/>
        </authorList>
    </citation>
    <scope>NUCLEOTIDE SEQUENCE [LARGE SCALE GENOMIC DNA]</scope>
    <source>
        <strain evidence="2">cv. Hass</strain>
    </source>
</reference>
<proteinExistence type="predicted"/>
<dbReference type="Proteomes" id="UP001234297">
    <property type="component" value="Chromosome 1"/>
</dbReference>
<comment type="caution">
    <text evidence="1">The sequence shown here is derived from an EMBL/GenBank/DDBJ whole genome shotgun (WGS) entry which is preliminary data.</text>
</comment>
<protein>
    <submittedName>
        <fullName evidence="1">Uncharacterized protein</fullName>
    </submittedName>
</protein>
<keyword evidence="2" id="KW-1185">Reference proteome</keyword>